<name>A0ABT6KJ96_9MICO</name>
<keyword evidence="1" id="KW-1133">Transmembrane helix</keyword>
<dbReference type="EMBL" id="JARXVQ010000001">
    <property type="protein sequence ID" value="MDH6179975.1"/>
    <property type="molecule type" value="Genomic_DNA"/>
</dbReference>
<dbReference type="Proteomes" id="UP001160142">
    <property type="component" value="Unassembled WGS sequence"/>
</dbReference>
<reference evidence="2 3" key="1">
    <citation type="submission" date="2023-04" db="EMBL/GenBank/DDBJ databases">
        <title>Genome Encyclopedia of Bacteria and Archaea VI: Functional Genomics of Type Strains.</title>
        <authorList>
            <person name="Whitman W."/>
        </authorList>
    </citation>
    <scope>NUCLEOTIDE SEQUENCE [LARGE SCALE GENOMIC DNA]</scope>
    <source>
        <strain evidence="2 3">SG_E_30_P1</strain>
    </source>
</reference>
<keyword evidence="3" id="KW-1185">Reference proteome</keyword>
<organism evidence="2 3">
    <name type="scientific">Antiquaquibacter oligotrophicus</name>
    <dbReference type="NCBI Taxonomy" id="2880260"/>
    <lineage>
        <taxon>Bacteria</taxon>
        <taxon>Bacillati</taxon>
        <taxon>Actinomycetota</taxon>
        <taxon>Actinomycetes</taxon>
        <taxon>Micrococcales</taxon>
        <taxon>Microbacteriaceae</taxon>
        <taxon>Antiquaquibacter</taxon>
    </lineage>
</organism>
<dbReference type="RefSeq" id="WP_322132344.1">
    <property type="nucleotide sequence ID" value="NZ_CP085036.1"/>
</dbReference>
<keyword evidence="1" id="KW-0812">Transmembrane</keyword>
<keyword evidence="1" id="KW-0472">Membrane</keyword>
<protein>
    <submittedName>
        <fullName evidence="2">Small-conductance mechanosensitive channel</fullName>
    </submittedName>
</protein>
<feature type="transmembrane region" description="Helical" evidence="1">
    <location>
        <begin position="138"/>
        <end position="156"/>
    </location>
</feature>
<proteinExistence type="predicted"/>
<gene>
    <name evidence="2" type="ORF">M2152_000157</name>
</gene>
<sequence length="177" mass="19312">MSADRVRAWVEPTRSLPLHWGRYTDRYLMGLVLIIAGGIGLQASNTWANYFLLQGALVYAIGWSILPSRGWRRAVIVAPATGQLWLLLTGPYSVMTLVVPYLAWLLVRHRPLRSYVTVILPIANGFIVPMLFVGYGGMLGALGVSLAVLAISAWLARLLASTKRPAPPAIPQANPVP</sequence>
<evidence type="ECO:0000313" key="2">
    <source>
        <dbReference type="EMBL" id="MDH6179975.1"/>
    </source>
</evidence>
<accession>A0ABT6KJ96</accession>
<evidence type="ECO:0000313" key="3">
    <source>
        <dbReference type="Proteomes" id="UP001160142"/>
    </source>
</evidence>
<feature type="transmembrane region" description="Helical" evidence="1">
    <location>
        <begin position="26"/>
        <end position="43"/>
    </location>
</feature>
<evidence type="ECO:0000256" key="1">
    <source>
        <dbReference type="SAM" id="Phobius"/>
    </source>
</evidence>
<feature type="transmembrane region" description="Helical" evidence="1">
    <location>
        <begin position="114"/>
        <end position="132"/>
    </location>
</feature>
<feature type="transmembrane region" description="Helical" evidence="1">
    <location>
        <begin position="86"/>
        <end position="107"/>
    </location>
</feature>
<comment type="caution">
    <text evidence="2">The sequence shown here is derived from an EMBL/GenBank/DDBJ whole genome shotgun (WGS) entry which is preliminary data.</text>
</comment>